<accession>A0A0E9XX86</accession>
<protein>
    <submittedName>
        <fullName evidence="1">Uncharacterized protein</fullName>
    </submittedName>
</protein>
<name>A0A0E9XX86_ANGAN</name>
<reference evidence="1" key="2">
    <citation type="journal article" date="2015" name="Fish Shellfish Immunol.">
        <title>Early steps in the European eel (Anguilla anguilla)-Vibrio vulnificus interaction in the gills: Role of the RtxA13 toxin.</title>
        <authorList>
            <person name="Callol A."/>
            <person name="Pajuelo D."/>
            <person name="Ebbesson L."/>
            <person name="Teles M."/>
            <person name="MacKenzie S."/>
            <person name="Amaro C."/>
        </authorList>
    </citation>
    <scope>NUCLEOTIDE SEQUENCE</scope>
</reference>
<reference evidence="1" key="1">
    <citation type="submission" date="2014-11" db="EMBL/GenBank/DDBJ databases">
        <authorList>
            <person name="Amaro Gonzalez C."/>
        </authorList>
    </citation>
    <scope>NUCLEOTIDE SEQUENCE</scope>
</reference>
<dbReference type="EMBL" id="GBXM01001250">
    <property type="protein sequence ID" value="JAI07328.1"/>
    <property type="molecule type" value="Transcribed_RNA"/>
</dbReference>
<organism evidence="1">
    <name type="scientific">Anguilla anguilla</name>
    <name type="common">European freshwater eel</name>
    <name type="synonym">Muraena anguilla</name>
    <dbReference type="NCBI Taxonomy" id="7936"/>
    <lineage>
        <taxon>Eukaryota</taxon>
        <taxon>Metazoa</taxon>
        <taxon>Chordata</taxon>
        <taxon>Craniata</taxon>
        <taxon>Vertebrata</taxon>
        <taxon>Euteleostomi</taxon>
        <taxon>Actinopterygii</taxon>
        <taxon>Neopterygii</taxon>
        <taxon>Teleostei</taxon>
        <taxon>Anguilliformes</taxon>
        <taxon>Anguillidae</taxon>
        <taxon>Anguilla</taxon>
    </lineage>
</organism>
<proteinExistence type="predicted"/>
<sequence length="33" mass="3867">MLWEITLPVQLINLTAKLAYLHSQFVSHDLRSQ</sequence>
<dbReference type="AlphaFoldDB" id="A0A0E9XX86"/>
<evidence type="ECO:0000313" key="1">
    <source>
        <dbReference type="EMBL" id="JAI07328.1"/>
    </source>
</evidence>